<name>A0AAE1TAR9_9LAMI</name>
<sequence>MKLSLSAVACDDSTVGKSKAVQAAQAALGLSIAAPPSGFAEPKAHGAPHRPLAAASTAVPSLVAKSPQPLAVLPTPTPLTATTERIHRTSNSHRPLILFSDRTAVSTTRRRRFQLPSSSRPWLMFPRRWAKVAQPQHHAAQVRQHALPVRPHPRPTAIPTTSSAPVTPMPEFFIGNVPMHPNTAFKIEDDKIAAAFHKSSRKTLNFIPPSMQNGEVIVRPSIDIIRAGSQRWNTTAVGYFLGKKPYFHHLNEFVRSIWPAVCEVKATSNGFFFFQFESVAAMEEVIEGGPWLYLGQPIVSQKWEPGMVLRKLKHTKVPIWIKIRHLPVELWTTEGLSTVASGIGRPLYPDAITRACTRLDFARVCVMLNVNSKLPKHVVIMMPNELGGESHARTKECPISKPMKPAVSIYVRKSTPTIPVAPELKLKEKVHAPQVSKEIHHQPEIDRVGDERLEHGRDKGKDIVLFNAFDLLRETDDDADGLSRGPNKSNPSDISHVEYSDMECSGTEQEGPSSCSPRSCKRIQVSARRELWQGLIDLAITVGNVPWLVGGDFNAVLDMSEVSGASGDIRVAMNEFNDCILQTGLLQLPMQGNVSRGITAVWMAGAFGRDWIDCLLMIFGWKDGRTCIIHASHLVHRIIHRWVETNAPGFSFRRVATRRANKRVFQISDDDGNEQIDSTLINCIFVEFFQGFVGGEARTDRALTFGIYVHGLGIFLTEDELGL</sequence>
<dbReference type="Proteomes" id="UP001289374">
    <property type="component" value="Unassembled WGS sequence"/>
</dbReference>
<dbReference type="InterPro" id="IPR025558">
    <property type="entry name" value="DUF4283"/>
</dbReference>
<dbReference type="PANTHER" id="PTHR31286:SF99">
    <property type="entry name" value="DUF4283 DOMAIN-CONTAINING PROTEIN"/>
    <property type="match status" value="1"/>
</dbReference>
<reference evidence="3" key="1">
    <citation type="submission" date="2020-06" db="EMBL/GenBank/DDBJ databases">
        <authorList>
            <person name="Li T."/>
            <person name="Hu X."/>
            <person name="Zhang T."/>
            <person name="Song X."/>
            <person name="Zhang H."/>
            <person name="Dai N."/>
            <person name="Sheng W."/>
            <person name="Hou X."/>
            <person name="Wei L."/>
        </authorList>
    </citation>
    <scope>NUCLEOTIDE SEQUENCE</scope>
    <source>
        <strain evidence="3">K16</strain>
        <tissue evidence="3">Leaf</tissue>
    </source>
</reference>
<dbReference type="AlphaFoldDB" id="A0AAE1TAR9"/>
<evidence type="ECO:0000313" key="4">
    <source>
        <dbReference type="Proteomes" id="UP001289374"/>
    </source>
</evidence>
<feature type="region of interest" description="Disordered" evidence="1">
    <location>
        <begin position="477"/>
        <end position="496"/>
    </location>
</feature>
<organism evidence="3 4">
    <name type="scientific">Sesamum angolense</name>
    <dbReference type="NCBI Taxonomy" id="2727404"/>
    <lineage>
        <taxon>Eukaryota</taxon>
        <taxon>Viridiplantae</taxon>
        <taxon>Streptophyta</taxon>
        <taxon>Embryophyta</taxon>
        <taxon>Tracheophyta</taxon>
        <taxon>Spermatophyta</taxon>
        <taxon>Magnoliopsida</taxon>
        <taxon>eudicotyledons</taxon>
        <taxon>Gunneridae</taxon>
        <taxon>Pentapetalae</taxon>
        <taxon>asterids</taxon>
        <taxon>lamiids</taxon>
        <taxon>Lamiales</taxon>
        <taxon>Pedaliaceae</taxon>
        <taxon>Sesamum</taxon>
    </lineage>
</organism>
<evidence type="ECO:0000313" key="3">
    <source>
        <dbReference type="EMBL" id="KAK4384126.1"/>
    </source>
</evidence>
<keyword evidence="4" id="KW-1185">Reference proteome</keyword>
<dbReference type="EMBL" id="JACGWL010000295">
    <property type="protein sequence ID" value="KAK4384126.1"/>
    <property type="molecule type" value="Genomic_DNA"/>
</dbReference>
<evidence type="ECO:0000259" key="2">
    <source>
        <dbReference type="Pfam" id="PF14111"/>
    </source>
</evidence>
<proteinExistence type="predicted"/>
<gene>
    <name evidence="3" type="ORF">Sango_3089300</name>
</gene>
<feature type="domain" description="DUF4283" evidence="2">
    <location>
        <begin position="230"/>
        <end position="307"/>
    </location>
</feature>
<accession>A0AAE1TAR9</accession>
<comment type="caution">
    <text evidence="3">The sequence shown here is derived from an EMBL/GenBank/DDBJ whole genome shotgun (WGS) entry which is preliminary data.</text>
</comment>
<dbReference type="InterPro" id="IPR040256">
    <property type="entry name" value="At4g02000-like"/>
</dbReference>
<protein>
    <recommendedName>
        <fullName evidence="2">DUF4283 domain-containing protein</fullName>
    </recommendedName>
</protein>
<reference evidence="3" key="2">
    <citation type="journal article" date="2024" name="Plant">
        <title>Genomic evolution and insights into agronomic trait innovations of Sesamum species.</title>
        <authorList>
            <person name="Miao H."/>
            <person name="Wang L."/>
            <person name="Qu L."/>
            <person name="Liu H."/>
            <person name="Sun Y."/>
            <person name="Le M."/>
            <person name="Wang Q."/>
            <person name="Wei S."/>
            <person name="Zheng Y."/>
            <person name="Lin W."/>
            <person name="Duan Y."/>
            <person name="Cao H."/>
            <person name="Xiong S."/>
            <person name="Wang X."/>
            <person name="Wei L."/>
            <person name="Li C."/>
            <person name="Ma Q."/>
            <person name="Ju M."/>
            <person name="Zhao R."/>
            <person name="Li G."/>
            <person name="Mu C."/>
            <person name="Tian Q."/>
            <person name="Mei H."/>
            <person name="Zhang T."/>
            <person name="Gao T."/>
            <person name="Zhang H."/>
        </authorList>
    </citation>
    <scope>NUCLEOTIDE SEQUENCE</scope>
    <source>
        <strain evidence="3">K16</strain>
    </source>
</reference>
<dbReference type="PANTHER" id="PTHR31286">
    <property type="entry name" value="GLYCINE-RICH CELL WALL STRUCTURAL PROTEIN 1.8-LIKE"/>
    <property type="match status" value="1"/>
</dbReference>
<evidence type="ECO:0000256" key="1">
    <source>
        <dbReference type="SAM" id="MobiDB-lite"/>
    </source>
</evidence>
<dbReference type="Pfam" id="PF14111">
    <property type="entry name" value="DUF4283"/>
    <property type="match status" value="1"/>
</dbReference>